<sequence>MTFGPYRSGLRRSGSRRSELLIDSGPRQYAFFPYNSLIRAKKFQQNLSDISFSSRDENVVLQLRVC</sequence>
<dbReference type="HOGENOM" id="CLU_2836537_0_0_1"/>
<name>F0WLB5_9STRA</name>
<accession>F0WLB5</accession>
<organism evidence="1">
    <name type="scientific">Albugo laibachii Nc14</name>
    <dbReference type="NCBI Taxonomy" id="890382"/>
    <lineage>
        <taxon>Eukaryota</taxon>
        <taxon>Sar</taxon>
        <taxon>Stramenopiles</taxon>
        <taxon>Oomycota</taxon>
        <taxon>Peronosporomycetes</taxon>
        <taxon>Albuginales</taxon>
        <taxon>Albuginaceae</taxon>
        <taxon>Albugo</taxon>
    </lineage>
</organism>
<dbReference type="AlphaFoldDB" id="F0WLB5"/>
<dbReference type="EMBL" id="FR824188">
    <property type="protein sequence ID" value="CCA22078.1"/>
    <property type="molecule type" value="Genomic_DNA"/>
</dbReference>
<reference evidence="1" key="2">
    <citation type="submission" date="2011-02" db="EMBL/GenBank/DDBJ databases">
        <authorList>
            <person name="MacLean D."/>
        </authorList>
    </citation>
    <scope>NUCLEOTIDE SEQUENCE</scope>
</reference>
<gene>
    <name evidence="1" type="primary">AlNc14C143G7303</name>
    <name evidence="1" type="ORF">ALNC14_082210</name>
</gene>
<proteinExistence type="predicted"/>
<protein>
    <submittedName>
        <fullName evidence="1">AlNc14C143G7303 protein</fullName>
    </submittedName>
</protein>
<evidence type="ECO:0000313" key="1">
    <source>
        <dbReference type="EMBL" id="CCA22078.1"/>
    </source>
</evidence>
<reference evidence="1" key="1">
    <citation type="journal article" date="2011" name="PLoS Biol.">
        <title>Gene gain and loss during evolution of obligate parasitism in the white rust pathogen of Arabidopsis thaliana.</title>
        <authorList>
            <person name="Kemen E."/>
            <person name="Gardiner A."/>
            <person name="Schultz-Larsen T."/>
            <person name="Kemen A.C."/>
            <person name="Balmuth A.L."/>
            <person name="Robert-Seilaniantz A."/>
            <person name="Bailey K."/>
            <person name="Holub E."/>
            <person name="Studholme D.J."/>
            <person name="Maclean D."/>
            <person name="Jones J.D."/>
        </authorList>
    </citation>
    <scope>NUCLEOTIDE SEQUENCE</scope>
</reference>